<evidence type="ECO:0000256" key="2">
    <source>
        <dbReference type="ARBA" id="ARBA00022763"/>
    </source>
</evidence>
<dbReference type="InterPro" id="IPR012337">
    <property type="entry name" value="RNaseH-like_sf"/>
</dbReference>
<dbReference type="EMBL" id="JBITGY010000001">
    <property type="protein sequence ID" value="MFI6495942.1"/>
    <property type="molecule type" value="Genomic_DNA"/>
</dbReference>
<proteinExistence type="inferred from homology"/>
<keyword evidence="2" id="KW-0227">DNA damage</keyword>
<evidence type="ECO:0008006" key="9">
    <source>
        <dbReference type="Google" id="ProtNLM"/>
    </source>
</evidence>
<dbReference type="PRINTS" id="PR00696">
    <property type="entry name" value="RSOLVASERUVC"/>
</dbReference>
<keyword evidence="8" id="KW-1185">Reference proteome</keyword>
<accession>A0ABW7YJ70</accession>
<evidence type="ECO:0000256" key="5">
    <source>
        <dbReference type="ARBA" id="ARBA00023172"/>
    </source>
</evidence>
<keyword evidence="6" id="KW-0234">DNA repair</keyword>
<keyword evidence="4" id="KW-0238">DNA-binding</keyword>
<evidence type="ECO:0000256" key="6">
    <source>
        <dbReference type="ARBA" id="ARBA00023204"/>
    </source>
</evidence>
<gene>
    <name evidence="7" type="ORF">ACIBG2_01075</name>
</gene>
<evidence type="ECO:0000256" key="4">
    <source>
        <dbReference type="ARBA" id="ARBA00023125"/>
    </source>
</evidence>
<organism evidence="7 8">
    <name type="scientific">Nonomuraea typhae</name>
    <dbReference type="NCBI Taxonomy" id="2603600"/>
    <lineage>
        <taxon>Bacteria</taxon>
        <taxon>Bacillati</taxon>
        <taxon>Actinomycetota</taxon>
        <taxon>Actinomycetes</taxon>
        <taxon>Streptosporangiales</taxon>
        <taxon>Streptosporangiaceae</taxon>
        <taxon>Nonomuraea</taxon>
    </lineage>
</organism>
<name>A0ABW7YJ70_9ACTN</name>
<reference evidence="7 8" key="1">
    <citation type="submission" date="2024-10" db="EMBL/GenBank/DDBJ databases">
        <title>The Natural Products Discovery Center: Release of the First 8490 Sequenced Strains for Exploring Actinobacteria Biosynthetic Diversity.</title>
        <authorList>
            <person name="Kalkreuter E."/>
            <person name="Kautsar S.A."/>
            <person name="Yang D."/>
            <person name="Bader C.D."/>
            <person name="Teijaro C.N."/>
            <person name="Fluegel L."/>
            <person name="Davis C.M."/>
            <person name="Simpson J.R."/>
            <person name="Lauterbach L."/>
            <person name="Steele A.D."/>
            <person name="Gui C."/>
            <person name="Meng S."/>
            <person name="Li G."/>
            <person name="Viehrig K."/>
            <person name="Ye F."/>
            <person name="Su P."/>
            <person name="Kiefer A.F."/>
            <person name="Nichols A."/>
            <person name="Cepeda A.J."/>
            <person name="Yan W."/>
            <person name="Fan B."/>
            <person name="Jiang Y."/>
            <person name="Adhikari A."/>
            <person name="Zheng C.-J."/>
            <person name="Schuster L."/>
            <person name="Cowan T.M."/>
            <person name="Smanski M.J."/>
            <person name="Chevrette M.G."/>
            <person name="De Carvalho L.P.S."/>
            <person name="Shen B."/>
        </authorList>
    </citation>
    <scope>NUCLEOTIDE SEQUENCE [LARGE SCALE GENOMIC DNA]</scope>
    <source>
        <strain evidence="7 8">NPDC050545</strain>
    </source>
</reference>
<keyword evidence="3" id="KW-0460">Magnesium</keyword>
<dbReference type="RefSeq" id="WP_397077756.1">
    <property type="nucleotide sequence ID" value="NZ_JBITGY010000001.1"/>
</dbReference>
<dbReference type="Proteomes" id="UP001612741">
    <property type="component" value="Unassembled WGS sequence"/>
</dbReference>
<evidence type="ECO:0000313" key="8">
    <source>
        <dbReference type="Proteomes" id="UP001612741"/>
    </source>
</evidence>
<dbReference type="InterPro" id="IPR036397">
    <property type="entry name" value="RNaseH_sf"/>
</dbReference>
<sequence length="187" mass="20175">MTLISSPAYIGIDQSVGGCGVTVYSPCAREHKTWVKAFPLAKYSGREALQLHALETWLIEIISRFPDRVAAVAREGFAYGAKQGREKAGAVAYAVDSTLLDWLPDPVCYPRIVAPGHLKELATGSGSATKKQVKEGVEKIWGVKCSDDNAADSFVLAQFAYAADGGDTGSPFQKNLLLKVKNVKRRS</sequence>
<evidence type="ECO:0000256" key="3">
    <source>
        <dbReference type="ARBA" id="ARBA00022842"/>
    </source>
</evidence>
<keyword evidence="5" id="KW-0233">DNA recombination</keyword>
<dbReference type="SUPFAM" id="SSF53098">
    <property type="entry name" value="Ribonuclease H-like"/>
    <property type="match status" value="1"/>
</dbReference>
<comment type="similarity">
    <text evidence="1">Belongs to the RuvC family.</text>
</comment>
<dbReference type="Gene3D" id="3.30.420.10">
    <property type="entry name" value="Ribonuclease H-like superfamily/Ribonuclease H"/>
    <property type="match status" value="1"/>
</dbReference>
<evidence type="ECO:0000313" key="7">
    <source>
        <dbReference type="EMBL" id="MFI6495942.1"/>
    </source>
</evidence>
<evidence type="ECO:0000256" key="1">
    <source>
        <dbReference type="ARBA" id="ARBA00009518"/>
    </source>
</evidence>
<dbReference type="InterPro" id="IPR002176">
    <property type="entry name" value="X-over_junc_endoDNase_RuvC"/>
</dbReference>
<comment type="caution">
    <text evidence="7">The sequence shown here is derived from an EMBL/GenBank/DDBJ whole genome shotgun (WGS) entry which is preliminary data.</text>
</comment>
<protein>
    <recommendedName>
        <fullName evidence="9">Holliday junction nuclease RuvC</fullName>
    </recommendedName>
</protein>